<organism evidence="10 11">
    <name type="scientific">Mycetomoellerius zeteki</name>
    <dbReference type="NCBI Taxonomy" id="64791"/>
    <lineage>
        <taxon>Eukaryota</taxon>
        <taxon>Metazoa</taxon>
        <taxon>Ecdysozoa</taxon>
        <taxon>Arthropoda</taxon>
        <taxon>Hexapoda</taxon>
        <taxon>Insecta</taxon>
        <taxon>Pterygota</taxon>
        <taxon>Neoptera</taxon>
        <taxon>Endopterygota</taxon>
        <taxon>Hymenoptera</taxon>
        <taxon>Apocrita</taxon>
        <taxon>Aculeata</taxon>
        <taxon>Formicoidea</taxon>
        <taxon>Formicidae</taxon>
        <taxon>Myrmicinae</taxon>
        <taxon>Mycetomoellerius</taxon>
    </lineage>
</organism>
<keyword evidence="11" id="KW-1185">Reference proteome</keyword>
<dbReference type="InterPro" id="IPR003280">
    <property type="entry name" value="2pore_dom_K_chnl"/>
</dbReference>
<dbReference type="GO" id="GO:0022841">
    <property type="term" value="F:potassium ion leak channel activity"/>
    <property type="evidence" value="ECO:0007669"/>
    <property type="project" value="TreeGrafter"/>
</dbReference>
<dbReference type="PANTHER" id="PTHR11003:SF87">
    <property type="entry name" value="POTASSIUM CHANNEL DOMAIN-CONTAINING PROTEIN"/>
    <property type="match status" value="1"/>
</dbReference>
<keyword evidence="2" id="KW-0813">Transport</keyword>
<dbReference type="GO" id="GO:0030322">
    <property type="term" value="P:stabilization of membrane potential"/>
    <property type="evidence" value="ECO:0007669"/>
    <property type="project" value="TreeGrafter"/>
</dbReference>
<feature type="domain" description="Potassium channel" evidence="9">
    <location>
        <begin position="276"/>
        <end position="335"/>
    </location>
</feature>
<feature type="transmembrane region" description="Helical" evidence="8">
    <location>
        <begin position="424"/>
        <end position="444"/>
    </location>
</feature>
<keyword evidence="6 8" id="KW-0472">Membrane</keyword>
<feature type="transmembrane region" description="Helical" evidence="8">
    <location>
        <begin position="367"/>
        <end position="387"/>
    </location>
</feature>
<evidence type="ECO:0000256" key="6">
    <source>
        <dbReference type="ARBA" id="ARBA00023136"/>
    </source>
</evidence>
<keyword evidence="3 8" id="KW-0812">Transmembrane</keyword>
<evidence type="ECO:0000256" key="1">
    <source>
        <dbReference type="ARBA" id="ARBA00004141"/>
    </source>
</evidence>
<keyword evidence="4 8" id="KW-1133">Transmembrane helix</keyword>
<dbReference type="Gene3D" id="1.10.287.70">
    <property type="match status" value="1"/>
</dbReference>
<evidence type="ECO:0000313" key="11">
    <source>
        <dbReference type="Proteomes" id="UP000075809"/>
    </source>
</evidence>
<evidence type="ECO:0000256" key="2">
    <source>
        <dbReference type="ARBA" id="ARBA00022448"/>
    </source>
</evidence>
<evidence type="ECO:0000313" key="10">
    <source>
        <dbReference type="EMBL" id="KYQ49018.1"/>
    </source>
</evidence>
<dbReference type="PANTHER" id="PTHR11003">
    <property type="entry name" value="POTASSIUM CHANNEL, SUBFAMILY K"/>
    <property type="match status" value="1"/>
</dbReference>
<evidence type="ECO:0000256" key="5">
    <source>
        <dbReference type="ARBA" id="ARBA00023065"/>
    </source>
</evidence>
<sequence length="461" mass="51102">MDVPLFPQPPTIGGVATPLSDVPSVATLLRVPTFVAASVPRVRERNAVPLRFPSDTRKRRRVCRNLVHPRIKTAALVKDAAHRRITELCMRMEHRAKEDEEDDNDDVVCDITDTPTTISSEISPHLKNGIIRTKWTKSVTVQTIEGLPLRLRILPSLRDIEEDNGNSSKVSRFRKYLRFLGRLLLSQFGLLWLLVIWTVAGAAAFCATEGPREREQVVLLKNMQKDLAVGLATELRQLRTEQDQDVEPLWSDKVRQYVAKHEELLLIAVSSGYGEGDNSGQLWTFPGCVLFAISLITTLGFGAPVPRTTAGRTVGVIFAAIGIPAHFLLILNFGLMVAFRLQKYALTRQGVQLNSTESSYSRRMPKWIKILSFVGTVTYYVLGVLCFGIARSRPIAASLLFPLDFTAAGDLSTIVGYIRILYGLYLEGAVTIAAIMVAILRVSATQSLTNIGLKYGLLTKD</sequence>
<name>A0A151WMH4_9HYME</name>
<feature type="transmembrane region" description="Helical" evidence="8">
    <location>
        <begin position="282"/>
        <end position="302"/>
    </location>
</feature>
<feature type="transmembrane region" description="Helical" evidence="8">
    <location>
        <begin position="314"/>
        <end position="339"/>
    </location>
</feature>
<evidence type="ECO:0000256" key="8">
    <source>
        <dbReference type="SAM" id="Phobius"/>
    </source>
</evidence>
<evidence type="ECO:0000256" key="7">
    <source>
        <dbReference type="ARBA" id="ARBA00023303"/>
    </source>
</evidence>
<dbReference type="AlphaFoldDB" id="A0A151WMH4"/>
<dbReference type="GO" id="GO:0005886">
    <property type="term" value="C:plasma membrane"/>
    <property type="evidence" value="ECO:0007669"/>
    <property type="project" value="TreeGrafter"/>
</dbReference>
<dbReference type="InterPro" id="IPR013099">
    <property type="entry name" value="K_chnl_dom"/>
</dbReference>
<dbReference type="Pfam" id="PF07885">
    <property type="entry name" value="Ion_trans_2"/>
    <property type="match status" value="1"/>
</dbReference>
<keyword evidence="5" id="KW-0406">Ion transport</keyword>
<evidence type="ECO:0000256" key="3">
    <source>
        <dbReference type="ARBA" id="ARBA00022692"/>
    </source>
</evidence>
<evidence type="ECO:0000259" key="9">
    <source>
        <dbReference type="Pfam" id="PF07885"/>
    </source>
</evidence>
<dbReference type="Proteomes" id="UP000075809">
    <property type="component" value="Unassembled WGS sequence"/>
</dbReference>
<feature type="transmembrane region" description="Helical" evidence="8">
    <location>
        <begin position="179"/>
        <end position="205"/>
    </location>
</feature>
<reference evidence="10 11" key="1">
    <citation type="submission" date="2015-09" db="EMBL/GenBank/DDBJ databases">
        <title>Trachymyrmex zeteki WGS genome.</title>
        <authorList>
            <person name="Nygaard S."/>
            <person name="Hu H."/>
            <person name="Boomsma J."/>
            <person name="Zhang G."/>
        </authorList>
    </citation>
    <scope>NUCLEOTIDE SEQUENCE [LARGE SCALE GENOMIC DNA]</scope>
    <source>
        <strain evidence="10">Tzet28-1</strain>
        <tissue evidence="10">Whole body</tissue>
    </source>
</reference>
<keyword evidence="7 10" id="KW-0407">Ion channel</keyword>
<dbReference type="OrthoDB" id="6433782at2759"/>
<evidence type="ECO:0000256" key="4">
    <source>
        <dbReference type="ARBA" id="ARBA00022989"/>
    </source>
</evidence>
<dbReference type="STRING" id="64791.A0A151WMH4"/>
<dbReference type="GO" id="GO:0015271">
    <property type="term" value="F:outward rectifier potassium channel activity"/>
    <property type="evidence" value="ECO:0007669"/>
    <property type="project" value="TreeGrafter"/>
</dbReference>
<accession>A0A151WMH4</accession>
<protein>
    <submittedName>
        <fullName evidence="10">TWiK family of potassium channels protein 7</fullName>
    </submittedName>
</protein>
<dbReference type="EMBL" id="KQ982944">
    <property type="protein sequence ID" value="KYQ49018.1"/>
    <property type="molecule type" value="Genomic_DNA"/>
</dbReference>
<dbReference type="SUPFAM" id="SSF81324">
    <property type="entry name" value="Voltage-gated potassium channels"/>
    <property type="match status" value="1"/>
</dbReference>
<proteinExistence type="predicted"/>
<comment type="subcellular location">
    <subcellularLocation>
        <location evidence="1">Membrane</location>
        <topology evidence="1">Multi-pass membrane protein</topology>
    </subcellularLocation>
</comment>
<gene>
    <name evidence="10" type="ORF">ALC60_12075</name>
</gene>